<reference evidence="1 2" key="1">
    <citation type="journal article" date="2021" name="Elife">
        <title>Chloroplast acquisition without the gene transfer in kleptoplastic sea slugs, Plakobranchus ocellatus.</title>
        <authorList>
            <person name="Maeda T."/>
            <person name="Takahashi S."/>
            <person name="Yoshida T."/>
            <person name="Shimamura S."/>
            <person name="Takaki Y."/>
            <person name="Nagai Y."/>
            <person name="Toyoda A."/>
            <person name="Suzuki Y."/>
            <person name="Arimoto A."/>
            <person name="Ishii H."/>
            <person name="Satoh N."/>
            <person name="Nishiyama T."/>
            <person name="Hasebe M."/>
            <person name="Maruyama T."/>
            <person name="Minagawa J."/>
            <person name="Obokata J."/>
            <person name="Shigenobu S."/>
        </authorList>
    </citation>
    <scope>NUCLEOTIDE SEQUENCE [LARGE SCALE GENOMIC DNA]</scope>
</reference>
<gene>
    <name evidence="1" type="ORF">PoB_000375500</name>
</gene>
<dbReference type="Proteomes" id="UP000735302">
    <property type="component" value="Unassembled WGS sequence"/>
</dbReference>
<keyword evidence="2" id="KW-1185">Reference proteome</keyword>
<dbReference type="Gene3D" id="3.30.420.10">
    <property type="entry name" value="Ribonuclease H-like superfamily/Ribonuclease H"/>
    <property type="match status" value="1"/>
</dbReference>
<accession>A0AAV3Y350</accession>
<proteinExistence type="predicted"/>
<evidence type="ECO:0000313" key="2">
    <source>
        <dbReference type="Proteomes" id="UP000735302"/>
    </source>
</evidence>
<dbReference type="EMBL" id="BLXT01000468">
    <property type="protein sequence ID" value="GFN77249.1"/>
    <property type="molecule type" value="Genomic_DNA"/>
</dbReference>
<name>A0AAV3Y350_9GAST</name>
<dbReference type="AlphaFoldDB" id="A0AAV3Y350"/>
<dbReference type="InterPro" id="IPR036397">
    <property type="entry name" value="RNaseH_sf"/>
</dbReference>
<organism evidence="1 2">
    <name type="scientific">Plakobranchus ocellatus</name>
    <dbReference type="NCBI Taxonomy" id="259542"/>
    <lineage>
        <taxon>Eukaryota</taxon>
        <taxon>Metazoa</taxon>
        <taxon>Spiralia</taxon>
        <taxon>Lophotrochozoa</taxon>
        <taxon>Mollusca</taxon>
        <taxon>Gastropoda</taxon>
        <taxon>Heterobranchia</taxon>
        <taxon>Euthyneura</taxon>
        <taxon>Panpulmonata</taxon>
        <taxon>Sacoglossa</taxon>
        <taxon>Placobranchoidea</taxon>
        <taxon>Plakobranchidae</taxon>
        <taxon>Plakobranchus</taxon>
    </lineage>
</organism>
<dbReference type="InterPro" id="IPR052709">
    <property type="entry name" value="Transposase-MT_Hybrid"/>
</dbReference>
<comment type="caution">
    <text evidence="1">The sequence shown here is derived from an EMBL/GenBank/DDBJ whole genome shotgun (WGS) entry which is preliminary data.</text>
</comment>
<protein>
    <submittedName>
        <fullName evidence="1">Histone-lysine N-methyltransferase SETMAR</fullName>
    </submittedName>
</protein>
<dbReference type="GO" id="GO:0003676">
    <property type="term" value="F:nucleic acid binding"/>
    <property type="evidence" value="ECO:0007669"/>
    <property type="project" value="InterPro"/>
</dbReference>
<dbReference type="PANTHER" id="PTHR46060">
    <property type="entry name" value="MARINER MOS1 TRANSPOSASE-LIKE PROTEIN"/>
    <property type="match status" value="1"/>
</dbReference>
<dbReference type="PANTHER" id="PTHR46060:SF3">
    <property type="entry name" value="PROTEIN GVQW3"/>
    <property type="match status" value="1"/>
</dbReference>
<evidence type="ECO:0000313" key="1">
    <source>
        <dbReference type="EMBL" id="GFN77249.1"/>
    </source>
</evidence>
<sequence length="122" mass="14258">MVIQDKLRPAVRKKAIRALAIWTHLPSGNMLLYTARIVIELQDECEWSVLEHPLYCTDLAPCDTWLFPKMKEHLCGHRFESEEEIIFSMKEAIRQLVKIYVTTFDSWLRGIQKCIDNGGCYV</sequence>